<accession>A0A0A1UFI2</accession>
<dbReference type="SUPFAM" id="SSF53300">
    <property type="entry name" value="vWA-like"/>
    <property type="match status" value="1"/>
</dbReference>
<dbReference type="Pfam" id="PF13768">
    <property type="entry name" value="VWA_3"/>
    <property type="match status" value="1"/>
</dbReference>
<dbReference type="PROSITE" id="PS50234">
    <property type="entry name" value="VWFA"/>
    <property type="match status" value="1"/>
</dbReference>
<dbReference type="OMA" id="HASEVTF"/>
<dbReference type="EMBL" id="KB206455">
    <property type="protein sequence ID" value="ELP91663.1"/>
    <property type="molecule type" value="Genomic_DNA"/>
</dbReference>
<evidence type="ECO:0000313" key="3">
    <source>
        <dbReference type="EMBL" id="ELP91663.1"/>
    </source>
</evidence>
<dbReference type="PANTHER" id="PTHR45737:SF6">
    <property type="entry name" value="VON WILLEBRAND FACTOR A DOMAIN-CONTAINING PROTEIN 5A"/>
    <property type="match status" value="1"/>
</dbReference>
<feature type="domain" description="VIT" evidence="2">
    <location>
        <begin position="1"/>
        <end position="126"/>
    </location>
</feature>
<feature type="domain" description="VWFA" evidence="1">
    <location>
        <begin position="207"/>
        <end position="377"/>
    </location>
</feature>
<evidence type="ECO:0000259" key="2">
    <source>
        <dbReference type="PROSITE" id="PS51468"/>
    </source>
</evidence>
<dbReference type="AlphaFoldDB" id="A0A0A1UFI2"/>
<sequence length="686" mass="77304">MIFYGNVSRLDIGTTQIAFFVETLGIHCRVTVIQSFCNYFPKSLDVHLTFNVDNNTTITNYSYSTSTSNVTSQLKEKVQANTEYLDGQSSGFTSSIVDKSDDLSFSIRLANIKSKEHFNFSLTYLTLLDEENGFLVVKIPAFPFQKIPFTLAITGTSQLSTSGDLDKSIKIRLPFPTPEISYYEDTDTDEVYCCSTFYAQNRGGEANVVFLLDRSGSMEGVGITEAINALRMFLRQLPNNANFDIISFGSDYVPLFGKLAEYNEDSFKEADAKIQKFEADLGGTNMLDPLQYVLKKYPSNLNIICLTDGCVDPDYNKPLKQTIFELSKINKLHGVALGSNCDDEFIRFIGKCGHGISVVSKNIKNIKTEISKITDKILKGEITNCTIDWETKGLVMPSSLPFFVDHVTTCIQMTKENFALLSTNSQNDSLHVKVEAQTTKNGTYQHVHASEVTFNNTLTYNQIVMSNQTLRERGDLVRDIFGSFLIKETESFASKNEVIKNSLKYGILSIYTSFVAVDKTTKVEACDVKKIVLSQNYEYQDDDEGNQPNKVLNPQYLKQYDGACYEVAPPMYIYVKPTVEEDKICYKELDKSKVFDSIICLQNYSGAFGGVESVVPDIAQINNWSTPLVQTYFVIAFLKMRYSNMKIVWRLLVEKAEKYIASNLVAISDSERKTIIEVVRKIHFGK</sequence>
<name>A0A0A1UFI2_ENTIV</name>
<dbReference type="VEuPathDB" id="AmoebaDB:EIN_206900"/>
<dbReference type="Gene3D" id="3.40.50.410">
    <property type="entry name" value="von Willebrand factor, type A domain"/>
    <property type="match status" value="1"/>
</dbReference>
<dbReference type="SMART" id="SM00327">
    <property type="entry name" value="VWA"/>
    <property type="match status" value="1"/>
</dbReference>
<reference evidence="3 4" key="1">
    <citation type="submission" date="2012-10" db="EMBL/GenBank/DDBJ databases">
        <authorList>
            <person name="Zafar N."/>
            <person name="Inman J."/>
            <person name="Hall N."/>
            <person name="Lorenzi H."/>
            <person name="Caler E."/>
        </authorList>
    </citation>
    <scope>NUCLEOTIDE SEQUENCE [LARGE SCALE GENOMIC DNA]</scope>
    <source>
        <strain evidence="3 4">IP1</strain>
    </source>
</reference>
<protein>
    <recommendedName>
        <fullName evidence="5">VWFA domain-containing protein</fullName>
    </recommendedName>
</protein>
<evidence type="ECO:0008006" key="5">
    <source>
        <dbReference type="Google" id="ProtNLM"/>
    </source>
</evidence>
<dbReference type="InterPro" id="IPR002035">
    <property type="entry name" value="VWF_A"/>
</dbReference>
<dbReference type="KEGG" id="eiv:EIN_206900"/>
<keyword evidence="4" id="KW-1185">Reference proteome</keyword>
<organism evidence="3 4">
    <name type="scientific">Entamoeba invadens IP1</name>
    <dbReference type="NCBI Taxonomy" id="370355"/>
    <lineage>
        <taxon>Eukaryota</taxon>
        <taxon>Amoebozoa</taxon>
        <taxon>Evosea</taxon>
        <taxon>Archamoebae</taxon>
        <taxon>Mastigamoebida</taxon>
        <taxon>Entamoebidae</taxon>
        <taxon>Entamoeba</taxon>
    </lineage>
</organism>
<dbReference type="Proteomes" id="UP000014680">
    <property type="component" value="Unassembled WGS sequence"/>
</dbReference>
<dbReference type="PROSITE" id="PS51468">
    <property type="entry name" value="VIT"/>
    <property type="match status" value="1"/>
</dbReference>
<dbReference type="InterPro" id="IPR013694">
    <property type="entry name" value="VIT"/>
</dbReference>
<dbReference type="PANTHER" id="PTHR45737">
    <property type="entry name" value="VON WILLEBRAND FACTOR A DOMAIN-CONTAINING PROTEIN 5A"/>
    <property type="match status" value="1"/>
</dbReference>
<dbReference type="RefSeq" id="XP_004258434.1">
    <property type="nucleotide sequence ID" value="XM_004258386.1"/>
</dbReference>
<evidence type="ECO:0000259" key="1">
    <source>
        <dbReference type="PROSITE" id="PS50234"/>
    </source>
</evidence>
<dbReference type="OrthoDB" id="30900at2759"/>
<gene>
    <name evidence="3" type="ORF">EIN_206900</name>
</gene>
<dbReference type="GeneID" id="14890614"/>
<proteinExistence type="predicted"/>
<dbReference type="Pfam" id="PF08487">
    <property type="entry name" value="VIT"/>
    <property type="match status" value="1"/>
</dbReference>
<evidence type="ECO:0000313" key="4">
    <source>
        <dbReference type="Proteomes" id="UP000014680"/>
    </source>
</evidence>
<dbReference type="InterPro" id="IPR036465">
    <property type="entry name" value="vWFA_dom_sf"/>
</dbReference>